<dbReference type="EMBL" id="JAHCVK010000003">
    <property type="protein sequence ID" value="MBT0653279.1"/>
    <property type="molecule type" value="Genomic_DNA"/>
</dbReference>
<dbReference type="RefSeq" id="WP_214175284.1">
    <property type="nucleotide sequence ID" value="NZ_JAHCVK010000003.1"/>
</dbReference>
<evidence type="ECO:0000313" key="3">
    <source>
        <dbReference type="Proteomes" id="UP000756860"/>
    </source>
</evidence>
<feature type="chain" id="PRO_5045797207" description="WxL domain-containing protein" evidence="1">
    <location>
        <begin position="25"/>
        <end position="171"/>
    </location>
</feature>
<comment type="caution">
    <text evidence="2">The sequence shown here is derived from an EMBL/GenBank/DDBJ whole genome shotgun (WGS) entry which is preliminary data.</text>
</comment>
<organism evidence="2 3">
    <name type="scientific">Geomobilimonas luticola</name>
    <dbReference type="NCBI Taxonomy" id="1114878"/>
    <lineage>
        <taxon>Bacteria</taxon>
        <taxon>Pseudomonadati</taxon>
        <taxon>Thermodesulfobacteriota</taxon>
        <taxon>Desulfuromonadia</taxon>
        <taxon>Geobacterales</taxon>
        <taxon>Geobacteraceae</taxon>
        <taxon>Geomobilimonas</taxon>
    </lineage>
</organism>
<evidence type="ECO:0008006" key="4">
    <source>
        <dbReference type="Google" id="ProtNLM"/>
    </source>
</evidence>
<reference evidence="2 3" key="1">
    <citation type="submission" date="2021-05" db="EMBL/GenBank/DDBJ databases">
        <title>The draft genome of Geobacter luticola JCM 17780.</title>
        <authorList>
            <person name="Xu Z."/>
            <person name="Masuda Y."/>
            <person name="Itoh H."/>
            <person name="Senoo K."/>
        </authorList>
    </citation>
    <scope>NUCLEOTIDE SEQUENCE [LARGE SCALE GENOMIC DNA]</scope>
    <source>
        <strain evidence="2 3">JCM 17780</strain>
    </source>
</reference>
<accession>A0ABS5SFI7</accession>
<sequence>MKRMQILLAAACAATLVFAGSALAAGDTGTVTLSASVAAKAALTLSGNTAPNFDLSTVDNGTAVTATGATTVAAKVRTGATQNPTLTVQAGGDFVNSTYAGNDIPASDVTWAATGNLIAGILSKAAPVTVNGAWTGSNTYTGDMTWTLANNSNYSTGTYSNILVTYTLTAP</sequence>
<proteinExistence type="predicted"/>
<evidence type="ECO:0000313" key="2">
    <source>
        <dbReference type="EMBL" id="MBT0653279.1"/>
    </source>
</evidence>
<evidence type="ECO:0000256" key="1">
    <source>
        <dbReference type="SAM" id="SignalP"/>
    </source>
</evidence>
<gene>
    <name evidence="2" type="ORF">KI810_09445</name>
</gene>
<protein>
    <recommendedName>
        <fullName evidence="4">WxL domain-containing protein</fullName>
    </recommendedName>
</protein>
<feature type="signal peptide" evidence="1">
    <location>
        <begin position="1"/>
        <end position="24"/>
    </location>
</feature>
<keyword evidence="3" id="KW-1185">Reference proteome</keyword>
<dbReference type="Proteomes" id="UP000756860">
    <property type="component" value="Unassembled WGS sequence"/>
</dbReference>
<keyword evidence="1" id="KW-0732">Signal</keyword>
<name>A0ABS5SFI7_9BACT</name>